<name>A0AAV1CBG8_OLDCO</name>
<dbReference type="AlphaFoldDB" id="A0AAV1CBG8"/>
<protein>
    <submittedName>
        <fullName evidence="1">OLC1v1028209C1</fullName>
    </submittedName>
</protein>
<dbReference type="EMBL" id="OX459119">
    <property type="protein sequence ID" value="CAI9092866.1"/>
    <property type="molecule type" value="Genomic_DNA"/>
</dbReference>
<gene>
    <name evidence="1" type="ORF">OLC1_LOCUS4429</name>
</gene>
<organism evidence="1 2">
    <name type="scientific">Oldenlandia corymbosa var. corymbosa</name>
    <dbReference type="NCBI Taxonomy" id="529605"/>
    <lineage>
        <taxon>Eukaryota</taxon>
        <taxon>Viridiplantae</taxon>
        <taxon>Streptophyta</taxon>
        <taxon>Embryophyta</taxon>
        <taxon>Tracheophyta</taxon>
        <taxon>Spermatophyta</taxon>
        <taxon>Magnoliopsida</taxon>
        <taxon>eudicotyledons</taxon>
        <taxon>Gunneridae</taxon>
        <taxon>Pentapetalae</taxon>
        <taxon>asterids</taxon>
        <taxon>lamiids</taxon>
        <taxon>Gentianales</taxon>
        <taxon>Rubiaceae</taxon>
        <taxon>Rubioideae</taxon>
        <taxon>Spermacoceae</taxon>
        <taxon>Hedyotis-Oldenlandia complex</taxon>
        <taxon>Oldenlandia</taxon>
    </lineage>
</organism>
<reference evidence="1" key="1">
    <citation type="submission" date="2023-03" db="EMBL/GenBank/DDBJ databases">
        <authorList>
            <person name="Julca I."/>
        </authorList>
    </citation>
    <scope>NUCLEOTIDE SEQUENCE</scope>
</reference>
<evidence type="ECO:0000313" key="1">
    <source>
        <dbReference type="EMBL" id="CAI9092866.1"/>
    </source>
</evidence>
<evidence type="ECO:0000313" key="2">
    <source>
        <dbReference type="Proteomes" id="UP001161247"/>
    </source>
</evidence>
<proteinExistence type="predicted"/>
<dbReference type="Proteomes" id="UP001161247">
    <property type="component" value="Chromosome 2"/>
</dbReference>
<keyword evidence="2" id="KW-1185">Reference proteome</keyword>
<sequence length="278" mass="32150">MTQTRTQKDADESVKKTEQKLSNIQVRLNHTDSVLEALQDQMKILIALNTPKAGILGPGEKEDQPLTVDTPTIENAAPAAVPIQPEAAKEKLVRHSLHSYPRIELPVFTGTNTWEWLRKCDEYFLLHQILDDQKVDYMELYLEEEADSWYQSTRLMSPQISWKEFCQELIACFADISEITGAEPGILLKKQRTAVIQVTKPPYKHNRTPGIPRTTDNSNRPINSDFVKKLKPEEYQYRVNNHLCFKCGEKFGLGHIRKYKNFNIMIMDNKEKMIKEMN</sequence>
<accession>A0AAV1CBG8</accession>